<evidence type="ECO:0000256" key="13">
    <source>
        <dbReference type="ARBA" id="ARBA00022787"/>
    </source>
</evidence>
<keyword evidence="12 27" id="KW-0547">Nucleotide-binding</keyword>
<name>A0A6A4SB48_SCOMX</name>
<evidence type="ECO:0000256" key="22">
    <source>
        <dbReference type="ARBA" id="ARBA00023140"/>
    </source>
</evidence>
<keyword evidence="15" id="KW-0770">Synapse</keyword>
<feature type="region of interest" description="Disordered" evidence="28">
    <location>
        <begin position="580"/>
        <end position="610"/>
    </location>
</feature>
<dbReference type="InterPro" id="IPR020850">
    <property type="entry name" value="GED_dom"/>
</dbReference>
<dbReference type="InterPro" id="IPR027417">
    <property type="entry name" value="P-loop_NTPase"/>
</dbReference>
<evidence type="ECO:0000259" key="30">
    <source>
        <dbReference type="PROSITE" id="PS51718"/>
    </source>
</evidence>
<dbReference type="Gene3D" id="3.40.50.300">
    <property type="entry name" value="P-loop containing nucleotide triphosphate hydrolases"/>
    <property type="match status" value="1"/>
</dbReference>
<dbReference type="AlphaFoldDB" id="A0A6A4SB48"/>
<evidence type="ECO:0000256" key="16">
    <source>
        <dbReference type="ARBA" id="ARBA00023034"/>
    </source>
</evidence>
<dbReference type="FunFam" id="1.20.120.1240:FF:000001">
    <property type="entry name" value="Dynamin 1 like"/>
    <property type="match status" value="1"/>
</dbReference>
<dbReference type="GO" id="GO:0008017">
    <property type="term" value="F:microtubule binding"/>
    <property type="evidence" value="ECO:0007669"/>
    <property type="project" value="TreeGrafter"/>
</dbReference>
<dbReference type="InterPro" id="IPR022812">
    <property type="entry name" value="Dynamin"/>
</dbReference>
<dbReference type="Gene3D" id="1.20.120.1240">
    <property type="entry name" value="Dynamin, middle domain"/>
    <property type="match status" value="1"/>
</dbReference>
<evidence type="ECO:0000256" key="2">
    <source>
        <dbReference type="ARBA" id="ARBA00004275"/>
    </source>
</evidence>
<sequence>MEALIPVINKLQDVFNTVGADIIQLPQIAVVGTQSSGKSSVLESLVGRDLLPRGTGVVTRRPLILQLVHVDPGDARKHDDGGREGEEWGKFLHTKNTIYTDFDEIRQEIENETERISGNNKGISDEPIHLKIFSPHVVNLTLVDLPGITKVPVGDQPKDIEVQIKDLILKHISNPNSIILAVTAANTDMATSEALKVAREVDPDGRRTLAVVTKLDLMDAGTDAMDVLMGRVIPVKLGLIGVVNRSQLDINNKKSVADAIRDEHAFLQKKYPSLANRNGTKYLARTLNRLLMHHIRDCLPELKTRINVLAAQYQSLLSSYGEPVEDQSATLLQLITKFATEYCNTIEGTAKYIETAELCGGARICYIFHETFGRTLESVDPLGGLSTIDILTAIRNATGPRPSLFVPEVSFELLVKKQVKRLEEPSLRCVELVHEEMQRIIQHCSNYSTQELQRFPKLHEAIVEVVTSLLRKRLPITNEMVHNLVAIELAYINTKHPDFADACGVMNNNIEEQRRNRMRELPAAVPRDKSVGKGPAGPTVVSGEPPASGADMDGAKVGTYAARWLFAWLAVGLVAPAAGPQGEQDSTGNWRGMLKKGEDAPGSGPGSPLRGVVNLLDVPVPVARKLSSREQRDCEVIERLIKSYFLIVRKNIQDSVPKAVMHFLVNHVKDSLQSELVGQLYKSGLLNDLLTESEDMAQRRKEAADMLQFSCSTHGYDQIAVPSPGSVDGGDGGGSSSSSSSFPERQSTGTDRGRDQHPVAFISRKLFQREVRSAVVQKAALAIEWALDSFK</sequence>
<keyword evidence="23" id="KW-0168">Coated pit</keyword>
<keyword evidence="18" id="KW-0446">Lipid-binding</keyword>
<dbReference type="EMBL" id="VEVO01000016">
    <property type="protein sequence ID" value="KAF0029625.1"/>
    <property type="molecule type" value="Genomic_DNA"/>
</dbReference>
<dbReference type="InterPro" id="IPR001401">
    <property type="entry name" value="Dynamin_GTPase"/>
</dbReference>
<evidence type="ECO:0000256" key="7">
    <source>
        <dbReference type="ARBA" id="ARBA00004600"/>
    </source>
</evidence>
<organism evidence="31 32">
    <name type="scientific">Scophthalmus maximus</name>
    <name type="common">Turbot</name>
    <name type="synonym">Psetta maxima</name>
    <dbReference type="NCBI Taxonomy" id="52904"/>
    <lineage>
        <taxon>Eukaryota</taxon>
        <taxon>Metazoa</taxon>
        <taxon>Chordata</taxon>
        <taxon>Craniata</taxon>
        <taxon>Vertebrata</taxon>
        <taxon>Euteleostomi</taxon>
        <taxon>Actinopterygii</taxon>
        <taxon>Neopterygii</taxon>
        <taxon>Teleostei</taxon>
        <taxon>Neoteleostei</taxon>
        <taxon>Acanthomorphata</taxon>
        <taxon>Carangaria</taxon>
        <taxon>Pleuronectiformes</taxon>
        <taxon>Pleuronectoidei</taxon>
        <taxon>Scophthalmidae</taxon>
        <taxon>Scophthalmus</taxon>
    </lineage>
</organism>
<evidence type="ECO:0000256" key="17">
    <source>
        <dbReference type="ARBA" id="ARBA00023108"/>
    </source>
</evidence>
<dbReference type="GO" id="GO:0005525">
    <property type="term" value="F:GTP binding"/>
    <property type="evidence" value="ECO:0007669"/>
    <property type="project" value="UniProtKB-KW"/>
</dbReference>
<evidence type="ECO:0000256" key="1">
    <source>
        <dbReference type="ARBA" id="ARBA00004184"/>
    </source>
</evidence>
<evidence type="ECO:0000256" key="26">
    <source>
        <dbReference type="ARBA" id="ARBA00048040"/>
    </source>
</evidence>
<dbReference type="GO" id="GO:0005905">
    <property type="term" value="C:clathrin-coated pit"/>
    <property type="evidence" value="ECO:0007669"/>
    <property type="project" value="UniProtKB-SubCell"/>
</dbReference>
<keyword evidence="20 27" id="KW-0342">GTP-binding</keyword>
<dbReference type="GO" id="GO:0016559">
    <property type="term" value="P:peroxisome fission"/>
    <property type="evidence" value="ECO:0007669"/>
    <property type="project" value="TreeGrafter"/>
</dbReference>
<dbReference type="PRINTS" id="PR00195">
    <property type="entry name" value="DYNAMIN"/>
</dbReference>
<dbReference type="InterPro" id="IPR045063">
    <property type="entry name" value="Dynamin_N"/>
</dbReference>
<evidence type="ECO:0000256" key="28">
    <source>
        <dbReference type="SAM" id="MobiDB-lite"/>
    </source>
</evidence>
<dbReference type="GO" id="GO:0006897">
    <property type="term" value="P:endocytosis"/>
    <property type="evidence" value="ECO:0007669"/>
    <property type="project" value="TreeGrafter"/>
</dbReference>
<dbReference type="GO" id="GO:0030672">
    <property type="term" value="C:synaptic vesicle membrane"/>
    <property type="evidence" value="ECO:0007669"/>
    <property type="project" value="UniProtKB-SubCell"/>
</dbReference>
<dbReference type="SMART" id="SM00302">
    <property type="entry name" value="GED"/>
    <property type="match status" value="1"/>
</dbReference>
<evidence type="ECO:0000256" key="8">
    <source>
        <dbReference type="ARBA" id="ARBA00011980"/>
    </source>
</evidence>
<keyword evidence="22" id="KW-0576">Peroxisome</keyword>
<dbReference type="GO" id="GO:0005777">
    <property type="term" value="C:peroxisome"/>
    <property type="evidence" value="ECO:0007669"/>
    <property type="project" value="UniProtKB-SubCell"/>
</dbReference>
<evidence type="ECO:0000256" key="5">
    <source>
        <dbReference type="ARBA" id="ARBA00004514"/>
    </source>
</evidence>
<dbReference type="Pfam" id="PF01031">
    <property type="entry name" value="Dynamin_M"/>
    <property type="match status" value="1"/>
</dbReference>
<evidence type="ECO:0000256" key="4">
    <source>
        <dbReference type="ARBA" id="ARBA00004450"/>
    </source>
</evidence>
<evidence type="ECO:0000256" key="24">
    <source>
        <dbReference type="ARBA" id="ARBA00023329"/>
    </source>
</evidence>
<evidence type="ECO:0000256" key="23">
    <source>
        <dbReference type="ARBA" id="ARBA00023176"/>
    </source>
</evidence>
<dbReference type="GO" id="GO:0000266">
    <property type="term" value="P:mitochondrial fission"/>
    <property type="evidence" value="ECO:0007669"/>
    <property type="project" value="TreeGrafter"/>
</dbReference>
<evidence type="ECO:0000256" key="15">
    <source>
        <dbReference type="ARBA" id="ARBA00023018"/>
    </source>
</evidence>
<dbReference type="GO" id="GO:0005874">
    <property type="term" value="C:microtubule"/>
    <property type="evidence" value="ECO:0007669"/>
    <property type="project" value="TreeGrafter"/>
</dbReference>
<evidence type="ECO:0000256" key="9">
    <source>
        <dbReference type="ARBA" id="ARBA00015210"/>
    </source>
</evidence>
<dbReference type="CDD" id="cd08771">
    <property type="entry name" value="DLP_1"/>
    <property type="match status" value="1"/>
</dbReference>
<dbReference type="InterPro" id="IPR000375">
    <property type="entry name" value="Dynamin_stalk"/>
</dbReference>
<accession>A0A6A4SB48</accession>
<dbReference type="GO" id="GO:0048312">
    <property type="term" value="P:intracellular distribution of mitochondria"/>
    <property type="evidence" value="ECO:0007669"/>
    <property type="project" value="TreeGrafter"/>
</dbReference>
<evidence type="ECO:0000256" key="11">
    <source>
        <dbReference type="ARBA" id="ARBA00022490"/>
    </source>
</evidence>
<feature type="domain" description="GED" evidence="29">
    <location>
        <begin position="634"/>
        <end position="725"/>
    </location>
</feature>
<dbReference type="Pfam" id="PF00350">
    <property type="entry name" value="Dynamin_N"/>
    <property type="match status" value="1"/>
</dbReference>
<dbReference type="PANTHER" id="PTHR11566:SF39">
    <property type="entry name" value="DYNAMIN-1-LIKE PROTEIN"/>
    <property type="match status" value="1"/>
</dbReference>
<evidence type="ECO:0000256" key="10">
    <source>
        <dbReference type="ARBA" id="ARBA00018833"/>
    </source>
</evidence>
<evidence type="ECO:0000256" key="21">
    <source>
        <dbReference type="ARBA" id="ARBA00023136"/>
    </source>
</evidence>
<comment type="subcellular location">
    <subcellularLocation>
        <location evidence="5">Cytoplasm</location>
        <location evidence="5">Cytosol</location>
    </subcellularLocation>
    <subcellularLocation>
        <location evidence="3">Cytoplasmic vesicle</location>
        <location evidence="3">Secretory vesicle</location>
        <location evidence="3">Synaptic vesicle membrane</location>
    </subcellularLocation>
    <subcellularLocation>
        <location evidence="1">Endomembrane system</location>
        <topology evidence="1">Peripheral membrane protein</topology>
    </subcellularLocation>
    <subcellularLocation>
        <location evidence="6">Golgi apparatus</location>
    </subcellularLocation>
    <subcellularLocation>
        <location evidence="7">Membrane</location>
        <location evidence="7">Clathrin-coated pit</location>
    </subcellularLocation>
    <subcellularLocation>
        <location evidence="4">Mitochondrion outer membrane</location>
        <topology evidence="4">Peripheral membrane protein</topology>
    </subcellularLocation>
    <subcellularLocation>
        <location evidence="2">Peroxisome</location>
    </subcellularLocation>
</comment>
<evidence type="ECO:0000259" key="29">
    <source>
        <dbReference type="PROSITE" id="PS51388"/>
    </source>
</evidence>
<feature type="domain" description="Dynamin-type G" evidence="30">
    <location>
        <begin position="22"/>
        <end position="300"/>
    </location>
</feature>
<dbReference type="EC" id="3.6.5.5" evidence="8"/>
<evidence type="ECO:0000256" key="19">
    <source>
        <dbReference type="ARBA" id="ARBA00023128"/>
    </source>
</evidence>
<keyword evidence="21" id="KW-0472">Membrane</keyword>
<comment type="caution">
    <text evidence="31">The sequence shown here is derived from an EMBL/GenBank/DDBJ whole genome shotgun (WGS) entry which is preliminary data.</text>
</comment>
<gene>
    <name evidence="31" type="ORF">F2P81_018730</name>
</gene>
<comment type="catalytic activity">
    <reaction evidence="26">
        <text>GTP + H2O = GDP + phosphate + H(+)</text>
        <dbReference type="Rhea" id="RHEA:19669"/>
        <dbReference type="ChEBI" id="CHEBI:15377"/>
        <dbReference type="ChEBI" id="CHEBI:15378"/>
        <dbReference type="ChEBI" id="CHEBI:37565"/>
        <dbReference type="ChEBI" id="CHEBI:43474"/>
        <dbReference type="ChEBI" id="CHEBI:58189"/>
        <dbReference type="EC" id="3.6.5.5"/>
    </reaction>
</comment>
<evidence type="ECO:0000256" key="3">
    <source>
        <dbReference type="ARBA" id="ARBA00004432"/>
    </source>
</evidence>
<dbReference type="GO" id="GO:0005794">
    <property type="term" value="C:Golgi apparatus"/>
    <property type="evidence" value="ECO:0007669"/>
    <property type="project" value="UniProtKB-SubCell"/>
</dbReference>
<dbReference type="PROSITE" id="PS51388">
    <property type="entry name" value="GED"/>
    <property type="match status" value="1"/>
</dbReference>
<proteinExistence type="inferred from homology"/>
<feature type="region of interest" description="Disordered" evidence="28">
    <location>
        <begin position="525"/>
        <end position="550"/>
    </location>
</feature>
<evidence type="ECO:0000256" key="14">
    <source>
        <dbReference type="ARBA" id="ARBA00022801"/>
    </source>
</evidence>
<dbReference type="GO" id="GO:0008289">
    <property type="term" value="F:lipid binding"/>
    <property type="evidence" value="ECO:0007669"/>
    <property type="project" value="UniProtKB-KW"/>
</dbReference>
<dbReference type="Proteomes" id="UP000438429">
    <property type="component" value="Unassembled WGS sequence"/>
</dbReference>
<dbReference type="InterPro" id="IPR003130">
    <property type="entry name" value="GED"/>
</dbReference>
<evidence type="ECO:0000256" key="20">
    <source>
        <dbReference type="ARBA" id="ARBA00023134"/>
    </source>
</evidence>
<dbReference type="GO" id="GO:0043653">
    <property type="term" value="P:mitochondrial fragmentation involved in apoptotic process"/>
    <property type="evidence" value="ECO:0007669"/>
    <property type="project" value="TreeGrafter"/>
</dbReference>
<keyword evidence="24" id="KW-0968">Cytoplasmic vesicle</keyword>
<evidence type="ECO:0000256" key="12">
    <source>
        <dbReference type="ARBA" id="ARBA00022741"/>
    </source>
</evidence>
<keyword evidence="14" id="KW-0378">Hydrolase</keyword>
<dbReference type="SMART" id="SM00053">
    <property type="entry name" value="DYNc"/>
    <property type="match status" value="1"/>
</dbReference>
<dbReference type="GO" id="GO:0005829">
    <property type="term" value="C:cytosol"/>
    <property type="evidence" value="ECO:0007669"/>
    <property type="project" value="UniProtKB-SubCell"/>
</dbReference>
<keyword evidence="13" id="KW-1000">Mitochondrion outer membrane</keyword>
<keyword evidence="11" id="KW-0963">Cytoplasm</keyword>
<dbReference type="SUPFAM" id="SSF52540">
    <property type="entry name" value="P-loop containing nucleoside triphosphate hydrolases"/>
    <property type="match status" value="1"/>
</dbReference>
<evidence type="ECO:0000256" key="18">
    <source>
        <dbReference type="ARBA" id="ARBA00023121"/>
    </source>
</evidence>
<evidence type="ECO:0000313" key="32">
    <source>
        <dbReference type="Proteomes" id="UP000438429"/>
    </source>
</evidence>
<keyword evidence="16" id="KW-0333">Golgi apparatus</keyword>
<dbReference type="PROSITE" id="PS51718">
    <property type="entry name" value="G_DYNAMIN_2"/>
    <property type="match status" value="1"/>
</dbReference>
<evidence type="ECO:0000256" key="27">
    <source>
        <dbReference type="RuleBase" id="RU003932"/>
    </source>
</evidence>
<dbReference type="GO" id="GO:0005741">
    <property type="term" value="C:mitochondrial outer membrane"/>
    <property type="evidence" value="ECO:0007669"/>
    <property type="project" value="UniProtKB-SubCell"/>
</dbReference>
<keyword evidence="19" id="KW-0496">Mitochondrion</keyword>
<dbReference type="PROSITE" id="PS00410">
    <property type="entry name" value="G_DYNAMIN_1"/>
    <property type="match status" value="1"/>
</dbReference>
<dbReference type="Pfam" id="PF02212">
    <property type="entry name" value="GED"/>
    <property type="match status" value="1"/>
</dbReference>
<dbReference type="InterPro" id="IPR019762">
    <property type="entry name" value="Dynamin_GTPase_CS"/>
</dbReference>
<dbReference type="PANTHER" id="PTHR11566">
    <property type="entry name" value="DYNAMIN"/>
    <property type="match status" value="1"/>
</dbReference>
<evidence type="ECO:0000256" key="25">
    <source>
        <dbReference type="ARBA" id="ARBA00031810"/>
    </source>
</evidence>
<reference evidence="31 32" key="1">
    <citation type="submission" date="2019-06" db="EMBL/GenBank/DDBJ databases">
        <title>Draft genomes of female and male turbot (Scophthalmus maximus).</title>
        <authorList>
            <person name="Xu H."/>
            <person name="Xu X.-W."/>
            <person name="Shao C."/>
            <person name="Chen S."/>
        </authorList>
    </citation>
    <scope>NUCLEOTIDE SEQUENCE [LARGE SCALE GENOMIC DNA]</scope>
    <source>
        <strain evidence="31">Ysfricsl-2016a</strain>
        <tissue evidence="31">Blood</tissue>
    </source>
</reference>
<dbReference type="FunFam" id="3.40.50.300:FF:000172">
    <property type="entry name" value="Dynamin-1-like protein isoform 1"/>
    <property type="match status" value="1"/>
</dbReference>
<evidence type="ECO:0000256" key="6">
    <source>
        <dbReference type="ARBA" id="ARBA00004555"/>
    </source>
</evidence>
<evidence type="ECO:0000313" key="31">
    <source>
        <dbReference type="EMBL" id="KAF0029625.1"/>
    </source>
</evidence>
<dbReference type="GO" id="GO:0003924">
    <property type="term" value="F:GTPase activity"/>
    <property type="evidence" value="ECO:0007669"/>
    <property type="project" value="InterPro"/>
</dbReference>
<dbReference type="InterPro" id="IPR030381">
    <property type="entry name" value="G_DYNAMIN_dom"/>
</dbReference>
<comment type="similarity">
    <text evidence="27">Belongs to the TRAFAC class dynamin-like GTPase superfamily. Dynamin/Fzo/YdjA family.</text>
</comment>
<feature type="region of interest" description="Disordered" evidence="28">
    <location>
        <begin position="720"/>
        <end position="757"/>
    </location>
</feature>
<keyword evidence="17" id="KW-0090">Biological rhythms</keyword>
<protein>
    <recommendedName>
        <fullName evidence="10">Dynamin-1-like protein</fullName>
        <ecNumber evidence="8">3.6.5.5</ecNumber>
    </recommendedName>
    <alternativeName>
        <fullName evidence="9">Interferon-induced GTP-binding protein Mx</fullName>
    </alternativeName>
    <alternativeName>
        <fullName evidence="25">Interferon-inducible Mx protein</fullName>
    </alternativeName>
</protein>
<dbReference type="GO" id="GO:0048511">
    <property type="term" value="P:rhythmic process"/>
    <property type="evidence" value="ECO:0007669"/>
    <property type="project" value="UniProtKB-KW"/>
</dbReference>